<keyword evidence="5" id="KW-1185">Reference proteome</keyword>
<dbReference type="RefSeq" id="WP_104565369.1">
    <property type="nucleotide sequence ID" value="NZ_CATVXE010000010.1"/>
</dbReference>
<sequence>MPRPLARPARGASLVELLVGMLLGLMVLGIALQLMLVARARYQRLADDALIEDRGTRALQAIAQAVHQAGWVTDTPVASLVRRWPSAGAPLSLLGSDDCGRPQKIPALNCQSEGEQHSDALMTRFAGRSPDAATYDCAGFGIRERIGGDEDPRLGSMLLFISVSDDDEHAPRLMCRSFAGRNANAPAAGQTHEIVRGIETLQLLYTIAPTSTSPGATKPARAMQPEDWYRVRQVHAAIVVRADHYALRPPPSDTIMLFPELGPVPDARTEDVEFRPQDLRRSRARFTATFSVRNPLHCEADAC</sequence>
<proteinExistence type="predicted"/>
<keyword evidence="1" id="KW-1133">Transmembrane helix</keyword>
<keyword evidence="1" id="KW-0472">Membrane</keyword>
<evidence type="ECO:0000256" key="1">
    <source>
        <dbReference type="SAM" id="Phobius"/>
    </source>
</evidence>
<protein>
    <recommendedName>
        <fullName evidence="6">Pilus assembly protein PilW</fullName>
    </recommendedName>
</protein>
<feature type="transmembrane region" description="Helical" evidence="1">
    <location>
        <begin position="12"/>
        <end position="36"/>
    </location>
</feature>
<dbReference type="Proteomes" id="UP001190002">
    <property type="component" value="Unassembled WGS sequence"/>
</dbReference>
<evidence type="ECO:0000313" key="5">
    <source>
        <dbReference type="Proteomes" id="UP001190452"/>
    </source>
</evidence>
<dbReference type="GO" id="GO:0043683">
    <property type="term" value="P:type IV pilus assembly"/>
    <property type="evidence" value="ECO:0007669"/>
    <property type="project" value="InterPro"/>
</dbReference>
<name>A0AAD2ANC9_9RALS</name>
<dbReference type="EMBL" id="CAUDKV010000010">
    <property type="protein sequence ID" value="CAJ0875009.1"/>
    <property type="molecule type" value="Genomic_DNA"/>
</dbReference>
<evidence type="ECO:0000313" key="3">
    <source>
        <dbReference type="EMBL" id="CAJ0875009.1"/>
    </source>
</evidence>
<dbReference type="Proteomes" id="UP001190452">
    <property type="component" value="Unassembled WGS sequence"/>
</dbReference>
<evidence type="ECO:0000313" key="4">
    <source>
        <dbReference type="Proteomes" id="UP001190002"/>
    </source>
</evidence>
<dbReference type="AlphaFoldDB" id="A0AAD2ANC9"/>
<dbReference type="EMBL" id="CATVXE010000010">
    <property type="protein sequence ID" value="CAJ0684740.1"/>
    <property type="molecule type" value="Genomic_DNA"/>
</dbReference>
<evidence type="ECO:0008006" key="6">
    <source>
        <dbReference type="Google" id="ProtNLM"/>
    </source>
</evidence>
<organism evidence="2 4">
    <name type="scientific">Ralstonia mannitolilytica</name>
    <dbReference type="NCBI Taxonomy" id="105219"/>
    <lineage>
        <taxon>Bacteria</taxon>
        <taxon>Pseudomonadati</taxon>
        <taxon>Pseudomonadota</taxon>
        <taxon>Betaproteobacteria</taxon>
        <taxon>Burkholderiales</taxon>
        <taxon>Burkholderiaceae</taxon>
        <taxon>Ralstonia</taxon>
    </lineage>
</organism>
<dbReference type="Pfam" id="PF16074">
    <property type="entry name" value="PilW"/>
    <property type="match status" value="1"/>
</dbReference>
<accession>A0AAD2ANC9</accession>
<keyword evidence="1" id="KW-0812">Transmembrane</keyword>
<comment type="caution">
    <text evidence="2">The sequence shown here is derived from an EMBL/GenBank/DDBJ whole genome shotgun (WGS) entry which is preliminary data.</text>
</comment>
<dbReference type="InterPro" id="IPR032092">
    <property type="entry name" value="PilW"/>
</dbReference>
<evidence type="ECO:0000313" key="2">
    <source>
        <dbReference type="EMBL" id="CAJ0684740.1"/>
    </source>
</evidence>
<gene>
    <name evidence="3" type="ORF">R77569_02672</name>
    <name evidence="2" type="ORF">R77591_02566</name>
</gene>
<reference evidence="2 5" key="1">
    <citation type="submission" date="2023-07" db="EMBL/GenBank/DDBJ databases">
        <authorList>
            <person name="Peeters C."/>
        </authorList>
    </citation>
    <scope>NUCLEOTIDE SEQUENCE</scope>
    <source>
        <strain evidence="3 5">R-77569</strain>
        <strain evidence="2">R-77591</strain>
    </source>
</reference>